<evidence type="ECO:0000256" key="4">
    <source>
        <dbReference type="ARBA" id="ARBA00023242"/>
    </source>
</evidence>
<dbReference type="OrthoDB" id="6159439at2759"/>
<evidence type="ECO:0000256" key="6">
    <source>
        <dbReference type="RuleBase" id="RU000682"/>
    </source>
</evidence>
<feature type="compositionally biased region" description="Low complexity" evidence="7">
    <location>
        <begin position="167"/>
        <end position="176"/>
    </location>
</feature>
<dbReference type="VEuPathDB" id="FungiDB:ATCC64974_520"/>
<feature type="compositionally biased region" description="Basic and acidic residues" evidence="7">
    <location>
        <begin position="147"/>
        <end position="162"/>
    </location>
</feature>
<keyword evidence="3 5" id="KW-0371">Homeobox</keyword>
<dbReference type="SMART" id="SM00389">
    <property type="entry name" value="HOX"/>
    <property type="match status" value="1"/>
</dbReference>
<dbReference type="PANTHER" id="PTHR24208">
    <property type="entry name" value="LIM/HOMEOBOX PROTEIN LHX"/>
    <property type="match status" value="1"/>
</dbReference>
<dbReference type="AlphaFoldDB" id="A0A100IKT4"/>
<evidence type="ECO:0000256" key="2">
    <source>
        <dbReference type="ARBA" id="ARBA00023125"/>
    </source>
</evidence>
<feature type="DNA-binding region" description="Homeobox" evidence="5">
    <location>
        <begin position="194"/>
        <end position="254"/>
    </location>
</feature>
<protein>
    <submittedName>
        <fullName evidence="9">Homeobox transcription factor</fullName>
    </submittedName>
</protein>
<feature type="compositionally biased region" description="Polar residues" evidence="7">
    <location>
        <begin position="134"/>
        <end position="146"/>
    </location>
</feature>
<comment type="caution">
    <text evidence="9">The sequence shown here is derived from an EMBL/GenBank/DDBJ whole genome shotgun (WGS) entry which is preliminary data.</text>
</comment>
<sequence>MSISGPCVWLSSLSPPSTSHLPAITNHWSTASWNSEQASSRPRALPSRLPGSWEKEGEPTKPSTTGMQPLVLKAENAFTAAAPSNVSSPVQQRSTGPASVDNRENRHTETEGDASRVKVEKHGHDELQLPRPQKTASPQVTTQTTPEQKDREAAAQHEKEKDDGDADMLSSDDGAGSSVGGDKKQSSDSKSEKKKMKRFRLTHNQTRFLMSEFTRQAHPDAAHRERLSKEIPGLTPRQVQVWFQNRRAKLKRLTSNDRERILKSRALPDDFDTTQVLRTPFDHKTPAEAPVASPRTLLARNPASNSFKMLLTDGLPRLNDDDYVISPLSSASTTNGFSAAADRHFESYAQPGVMPGRGGPALSDLHRHNRSAFPFPRSSSFSESSFNSGLNFPGRFSRPGVEPLSHPSMAYGRRPVDYALGRPANGMVVGYDHQRALEGSVSPTGPPDQSIHYNVDSHNQQIPNYHSSLAMPAPKGYGGMEINSHLQQHGRQMPALQSVPVSDAPDYRSYSYDHHPYGISHAMPYSQANASSMSLPASFPSDTAQGAVTTSAEDRMNHPPQLIDPARAKFGGQTFEYANYL</sequence>
<evidence type="ECO:0000313" key="10">
    <source>
        <dbReference type="Proteomes" id="UP000068243"/>
    </source>
</evidence>
<dbReference type="InterPro" id="IPR050453">
    <property type="entry name" value="LIM_Homeobox_TF"/>
</dbReference>
<keyword evidence="2 5" id="KW-0238">DNA-binding</keyword>
<dbReference type="InterPro" id="IPR001356">
    <property type="entry name" value="HD"/>
</dbReference>
<dbReference type="GO" id="GO:0005634">
    <property type="term" value="C:nucleus"/>
    <property type="evidence" value="ECO:0007669"/>
    <property type="project" value="UniProtKB-SubCell"/>
</dbReference>
<dbReference type="PaxDb" id="5061-CADANGAP00010773"/>
<organism evidence="9 10">
    <name type="scientific">Aspergillus niger</name>
    <dbReference type="NCBI Taxonomy" id="5061"/>
    <lineage>
        <taxon>Eukaryota</taxon>
        <taxon>Fungi</taxon>
        <taxon>Dikarya</taxon>
        <taxon>Ascomycota</taxon>
        <taxon>Pezizomycotina</taxon>
        <taxon>Eurotiomycetes</taxon>
        <taxon>Eurotiomycetidae</taxon>
        <taxon>Eurotiales</taxon>
        <taxon>Aspergillaceae</taxon>
        <taxon>Aspergillus</taxon>
        <taxon>Aspergillus subgen. Circumdati</taxon>
    </lineage>
</organism>
<dbReference type="PROSITE" id="PS50071">
    <property type="entry name" value="HOMEOBOX_2"/>
    <property type="match status" value="1"/>
</dbReference>
<name>A0A100IKT4_ASPNG</name>
<dbReference type="VEuPathDB" id="FungiDB:M747DRAFT_336707"/>
<dbReference type="PANTHER" id="PTHR24208:SF166">
    <property type="entry name" value="LIM HOMEOBOX TRANSCRIPTION FACTOR 1 ALPHA, ISOFORM B"/>
    <property type="match status" value="1"/>
</dbReference>
<feature type="domain" description="Homeobox" evidence="8">
    <location>
        <begin position="192"/>
        <end position="253"/>
    </location>
</feature>
<accession>A0A100IKT4</accession>
<dbReference type="OMA" id="YEHHPYS"/>
<dbReference type="GO" id="GO:0000981">
    <property type="term" value="F:DNA-binding transcription factor activity, RNA polymerase II-specific"/>
    <property type="evidence" value="ECO:0007669"/>
    <property type="project" value="TreeGrafter"/>
</dbReference>
<evidence type="ECO:0000256" key="5">
    <source>
        <dbReference type="PROSITE-ProRule" id="PRU00108"/>
    </source>
</evidence>
<evidence type="ECO:0000256" key="7">
    <source>
        <dbReference type="SAM" id="MobiDB-lite"/>
    </source>
</evidence>
<evidence type="ECO:0000259" key="8">
    <source>
        <dbReference type="PROSITE" id="PS50071"/>
    </source>
</evidence>
<proteinExistence type="predicted"/>
<evidence type="ECO:0000256" key="1">
    <source>
        <dbReference type="ARBA" id="ARBA00004123"/>
    </source>
</evidence>
<dbReference type="VEuPathDB" id="FungiDB:ASPNIDRAFT2_1081391"/>
<dbReference type="InterPro" id="IPR009057">
    <property type="entry name" value="Homeodomain-like_sf"/>
</dbReference>
<feature type="compositionally biased region" description="Basic and acidic residues" evidence="7">
    <location>
        <begin position="181"/>
        <end position="191"/>
    </location>
</feature>
<feature type="compositionally biased region" description="Polar residues" evidence="7">
    <location>
        <begin position="82"/>
        <end position="97"/>
    </location>
</feature>
<dbReference type="VEuPathDB" id="FungiDB:An14g00520"/>
<reference evidence="10" key="1">
    <citation type="journal article" date="2016" name="Genome Announc.">
        <title>Draft genome sequence of Aspergillus niger strain An76.</title>
        <authorList>
            <person name="Gong W."/>
            <person name="Cheng Z."/>
            <person name="Zhang H."/>
            <person name="Liu L."/>
            <person name="Gao P."/>
            <person name="Wang L."/>
        </authorList>
    </citation>
    <scope>NUCLEOTIDE SEQUENCE [LARGE SCALE GENOMIC DNA]</scope>
    <source>
        <strain evidence="10">An76</strain>
    </source>
</reference>
<gene>
    <name evidence="9" type="ORF">ABL_05727</name>
</gene>
<evidence type="ECO:0000256" key="3">
    <source>
        <dbReference type="ARBA" id="ARBA00023155"/>
    </source>
</evidence>
<dbReference type="Gene3D" id="1.10.10.60">
    <property type="entry name" value="Homeodomain-like"/>
    <property type="match status" value="1"/>
</dbReference>
<feature type="compositionally biased region" description="Basic residues" evidence="7">
    <location>
        <begin position="192"/>
        <end position="201"/>
    </location>
</feature>
<feature type="region of interest" description="Disordered" evidence="7">
    <location>
        <begin position="32"/>
        <end position="202"/>
    </location>
</feature>
<dbReference type="GO" id="GO:0000977">
    <property type="term" value="F:RNA polymerase II transcription regulatory region sequence-specific DNA binding"/>
    <property type="evidence" value="ECO:0007669"/>
    <property type="project" value="TreeGrafter"/>
</dbReference>
<dbReference type="SUPFAM" id="SSF46689">
    <property type="entry name" value="Homeodomain-like"/>
    <property type="match status" value="1"/>
</dbReference>
<comment type="subcellular location">
    <subcellularLocation>
        <location evidence="1 5 6">Nucleus</location>
    </subcellularLocation>
</comment>
<feature type="compositionally biased region" description="Basic and acidic residues" evidence="7">
    <location>
        <begin position="101"/>
        <end position="128"/>
    </location>
</feature>
<keyword evidence="4 5" id="KW-0539">Nucleus</keyword>
<dbReference type="CDD" id="cd00086">
    <property type="entry name" value="homeodomain"/>
    <property type="match status" value="1"/>
</dbReference>
<dbReference type="Proteomes" id="UP000068243">
    <property type="component" value="Unassembled WGS sequence"/>
</dbReference>
<evidence type="ECO:0000313" key="9">
    <source>
        <dbReference type="EMBL" id="GAQ43066.1"/>
    </source>
</evidence>
<dbReference type="EMBL" id="BCMY01000008">
    <property type="protein sequence ID" value="GAQ43066.1"/>
    <property type="molecule type" value="Genomic_DNA"/>
</dbReference>
<dbReference type="Pfam" id="PF00046">
    <property type="entry name" value="Homeodomain"/>
    <property type="match status" value="1"/>
</dbReference>